<keyword evidence="8" id="KW-1133">Transmembrane helix</keyword>
<keyword evidence="12" id="KW-0333">Golgi apparatus</keyword>
<dbReference type="InterPro" id="IPR055270">
    <property type="entry name" value="Glyco_tran_10_C"/>
</dbReference>
<comment type="catalytic activity">
    <reaction evidence="11">
        <text>an N-acetyl-alpha-neuraminyl-(2-&gt;3)-beta-D-galactosyl-(1-&gt;4)-N-acetyl-beta-D-glucosaminyl derivative + GDP-beta-L-fucose = an alpha-Neu5Ac-(2-&gt;3)-beta-D-Gal-(1-&gt;4)-[alpha-L-Fuc-(1-&gt;3)]-beta-D-GlcNAc derivative + GDP + H(+)</text>
        <dbReference type="Rhea" id="RHEA:56076"/>
        <dbReference type="ChEBI" id="CHEBI:15378"/>
        <dbReference type="ChEBI" id="CHEBI:57273"/>
        <dbReference type="ChEBI" id="CHEBI:58189"/>
        <dbReference type="ChEBI" id="CHEBI:136545"/>
        <dbReference type="ChEBI" id="CHEBI:139509"/>
    </reaction>
    <physiologicalReaction direction="left-to-right" evidence="11">
        <dbReference type="Rhea" id="RHEA:56077"/>
    </physiologicalReaction>
</comment>
<evidence type="ECO:0000256" key="6">
    <source>
        <dbReference type="ARBA" id="ARBA00022692"/>
    </source>
</evidence>
<keyword evidence="16" id="KW-1185">Reference proteome</keyword>
<evidence type="ECO:0000256" key="7">
    <source>
        <dbReference type="ARBA" id="ARBA00022968"/>
    </source>
</evidence>
<keyword evidence="7" id="KW-0735">Signal-anchor</keyword>
<evidence type="ECO:0000256" key="1">
    <source>
        <dbReference type="ARBA" id="ARBA00004167"/>
    </source>
</evidence>
<dbReference type="InterPro" id="IPR038577">
    <property type="entry name" value="GT10-like_C_sf"/>
</dbReference>
<dbReference type="GO" id="GO:0046920">
    <property type="term" value="F:alpha-(1-&gt;3)-fucosyltransferase activity"/>
    <property type="evidence" value="ECO:0007669"/>
    <property type="project" value="TreeGrafter"/>
</dbReference>
<dbReference type="Proteomes" id="UP001295444">
    <property type="component" value="Chromosome 09"/>
</dbReference>
<comment type="similarity">
    <text evidence="3 12">Belongs to the glycosyltransferase 10 family.</text>
</comment>
<organism evidence="15 16">
    <name type="scientific">Pelobates cultripes</name>
    <name type="common">Western spadefoot toad</name>
    <dbReference type="NCBI Taxonomy" id="61616"/>
    <lineage>
        <taxon>Eukaryota</taxon>
        <taxon>Metazoa</taxon>
        <taxon>Chordata</taxon>
        <taxon>Craniata</taxon>
        <taxon>Vertebrata</taxon>
        <taxon>Euteleostomi</taxon>
        <taxon>Amphibia</taxon>
        <taxon>Batrachia</taxon>
        <taxon>Anura</taxon>
        <taxon>Pelobatoidea</taxon>
        <taxon>Pelobatidae</taxon>
        <taxon>Pelobates</taxon>
    </lineage>
</organism>
<sequence length="715" mass="84682">MNSLYLRIHMAWNTVTTYPCLAVSILLLAVFFLSLSWNKVEFQRILFPQQTQVIEKIVTETVTNLSLQVSAQNEQEEILILVWVWPYGEHFPLDICQSAYGITGCRMTADRNLYNVADALVMHHVDIMYNQYSLPQKSRPYFQRWVWFNLEPPLIIRNLNFLDNLFNLTMTFRQDSDIYIPYGRIETLKEPKNFTIPAKSKLVSWVVSKWYTGAPRVTYYEEFKKHIQIDIYGRQHTKLKNEDLHKTISQYKFYLSFENSIYKDYITEKFWSNALNSWAVPVVLGPSRMNYERFIPGDAFIHVNDFFSPKELAEYLLELDKDEDRYRKYFNWRKYYQVNEETDRSHLIGLGIRNLGATRTGRKKSVPYVRLRMAVLLCHMAVFSCSGPIRIKDGTYGVRQPAGGKRLALRDPCDPEILVLVWVWPFGTHFPLDTCQIASGISGCKMTADRSQYSVADAVVMHHVDIMYDQKSLPQEPRPHNQHWVWFNMEPPLIIKNLNFLDNLFNLTMTFRQDSDIYRPYGRIVVLKEPRKLTIPAKSKLVSWVVSQWYPGVARTAYYEELRKYIPIDVYGKKNMTLSWNDFFKTISQYKFYLAFENSNYKDYITEKFWSNAYDSWAVPVVLGTSRTNYERFIPRDAFIHVDDFPNAKELAAYLLELDKDEERYKKYFNWRTHYQVIRDPGWERNYCQVCAALRKAPYYQTIPSIAKWFLENVE</sequence>
<name>A0AAD1SY31_PELCU</name>
<keyword evidence="10" id="KW-0325">Glycoprotein</keyword>
<evidence type="ECO:0000256" key="8">
    <source>
        <dbReference type="ARBA" id="ARBA00022989"/>
    </source>
</evidence>
<comment type="subcellular location">
    <subcellularLocation>
        <location evidence="12">Golgi apparatus</location>
        <location evidence="12">Golgi stack membrane</location>
        <topology evidence="12">Single-pass type II membrane protein</topology>
    </subcellularLocation>
    <subcellularLocation>
        <location evidence="1">Membrane</location>
        <topology evidence="1">Single-pass membrane protein</topology>
    </subcellularLocation>
</comment>
<feature type="domain" description="Fucosyltransferase N-terminal" evidence="14">
    <location>
        <begin position="417"/>
        <end position="522"/>
    </location>
</feature>
<dbReference type="Pfam" id="PF17039">
    <property type="entry name" value="Glyco_tran_10_N"/>
    <property type="match status" value="2"/>
</dbReference>
<evidence type="ECO:0000256" key="10">
    <source>
        <dbReference type="ARBA" id="ARBA00023180"/>
    </source>
</evidence>
<evidence type="ECO:0000256" key="5">
    <source>
        <dbReference type="ARBA" id="ARBA00022679"/>
    </source>
</evidence>
<dbReference type="SUPFAM" id="SSF53756">
    <property type="entry name" value="UDP-Glycosyltransferase/glycogen phosphorylase"/>
    <property type="match status" value="2"/>
</dbReference>
<evidence type="ECO:0000313" key="15">
    <source>
        <dbReference type="EMBL" id="CAH2313927.1"/>
    </source>
</evidence>
<feature type="non-terminal residue" evidence="15">
    <location>
        <position position="715"/>
    </location>
</feature>
<dbReference type="GO" id="GO:0032580">
    <property type="term" value="C:Golgi cisterna membrane"/>
    <property type="evidence" value="ECO:0007669"/>
    <property type="project" value="UniProtKB-SubCell"/>
</dbReference>
<keyword evidence="9" id="KW-0472">Membrane</keyword>
<evidence type="ECO:0000256" key="3">
    <source>
        <dbReference type="ARBA" id="ARBA00008919"/>
    </source>
</evidence>
<dbReference type="Gene3D" id="3.40.50.11660">
    <property type="entry name" value="Glycosyl transferase family 10, C-terminal domain"/>
    <property type="match status" value="2"/>
</dbReference>
<evidence type="ECO:0000256" key="9">
    <source>
        <dbReference type="ARBA" id="ARBA00023136"/>
    </source>
</evidence>
<evidence type="ECO:0000256" key="11">
    <source>
        <dbReference type="ARBA" id="ARBA00036481"/>
    </source>
</evidence>
<feature type="domain" description="Fucosyltransferase N-terminal" evidence="14">
    <location>
        <begin position="76"/>
        <end position="183"/>
    </location>
</feature>
<proteinExistence type="inferred from homology"/>
<keyword evidence="4 12" id="KW-0328">Glycosyltransferase</keyword>
<evidence type="ECO:0000259" key="13">
    <source>
        <dbReference type="Pfam" id="PF00852"/>
    </source>
</evidence>
<keyword evidence="5 12" id="KW-0808">Transferase</keyword>
<reference evidence="15" key="1">
    <citation type="submission" date="2022-03" db="EMBL/GenBank/DDBJ databases">
        <authorList>
            <person name="Alioto T."/>
            <person name="Alioto T."/>
            <person name="Gomez Garrido J."/>
        </authorList>
    </citation>
    <scope>NUCLEOTIDE SEQUENCE</scope>
</reference>
<dbReference type="Pfam" id="PF00852">
    <property type="entry name" value="Glyco_transf_10"/>
    <property type="match status" value="2"/>
</dbReference>
<accession>A0AAD1SY31</accession>
<evidence type="ECO:0000256" key="12">
    <source>
        <dbReference type="RuleBase" id="RU003832"/>
    </source>
</evidence>
<dbReference type="PANTHER" id="PTHR11929">
    <property type="entry name" value="ALPHA- 1,3 -FUCOSYLTRANSFERASE"/>
    <property type="match status" value="1"/>
</dbReference>
<dbReference type="AlphaFoldDB" id="A0AAD1SY31"/>
<dbReference type="PANTHER" id="PTHR11929:SF242">
    <property type="entry name" value="FUCOSYLTRANSFERASE"/>
    <property type="match status" value="1"/>
</dbReference>
<keyword evidence="6 12" id="KW-0812">Transmembrane</keyword>
<evidence type="ECO:0000256" key="2">
    <source>
        <dbReference type="ARBA" id="ARBA00004922"/>
    </source>
</evidence>
<evidence type="ECO:0000313" key="16">
    <source>
        <dbReference type="Proteomes" id="UP001295444"/>
    </source>
</evidence>
<feature type="domain" description="Fucosyltransferase C-terminal" evidence="13">
    <location>
        <begin position="197"/>
        <end position="343"/>
    </location>
</feature>
<comment type="pathway">
    <text evidence="2">Protein modification; protein glycosylation.</text>
</comment>
<evidence type="ECO:0000259" key="14">
    <source>
        <dbReference type="Pfam" id="PF17039"/>
    </source>
</evidence>
<dbReference type="EC" id="2.4.1.-" evidence="12"/>
<dbReference type="EMBL" id="OW240920">
    <property type="protein sequence ID" value="CAH2313927.1"/>
    <property type="molecule type" value="Genomic_DNA"/>
</dbReference>
<protein>
    <recommendedName>
        <fullName evidence="12">Fucosyltransferase</fullName>
        <ecNumber evidence="12">2.4.1.-</ecNumber>
    </recommendedName>
</protein>
<feature type="domain" description="Fucosyltransferase C-terminal" evidence="13">
    <location>
        <begin position="536"/>
        <end position="709"/>
    </location>
</feature>
<dbReference type="InterPro" id="IPR001503">
    <property type="entry name" value="Glyco_trans_10"/>
</dbReference>
<dbReference type="FunFam" id="3.40.50.11660:FF:000001">
    <property type="entry name" value="alpha-(1,3)-fucosyltransferase 9"/>
    <property type="match status" value="2"/>
</dbReference>
<evidence type="ECO:0000256" key="4">
    <source>
        <dbReference type="ARBA" id="ARBA00022676"/>
    </source>
</evidence>
<dbReference type="InterPro" id="IPR031481">
    <property type="entry name" value="Glyco_tran_10_N"/>
</dbReference>
<gene>
    <name evidence="15" type="ORF">PECUL_23A036443</name>
</gene>